<name>A0A4R3PQX1_RHISU</name>
<organism evidence="2 3">
    <name type="scientific">Rhizobium sullae</name>
    <name type="common">Rhizobium hedysari</name>
    <dbReference type="NCBI Taxonomy" id="50338"/>
    <lineage>
        <taxon>Bacteria</taxon>
        <taxon>Pseudomonadati</taxon>
        <taxon>Pseudomonadota</taxon>
        <taxon>Alphaproteobacteria</taxon>
        <taxon>Hyphomicrobiales</taxon>
        <taxon>Rhizobiaceae</taxon>
        <taxon>Rhizobium/Agrobacterium group</taxon>
        <taxon>Rhizobium</taxon>
    </lineage>
</organism>
<proteinExistence type="predicted"/>
<protein>
    <submittedName>
        <fullName evidence="2">Uncharacterized protein</fullName>
    </submittedName>
</protein>
<sequence>MRRLFWKFFVVVRLTLTAAIAFVALNLIFDFVPPKRYSHEILERTTLDAAAAILSTKGLDLADAFATATAIVRCRLPHCSHAFFRWPMLVK</sequence>
<evidence type="ECO:0000313" key="3">
    <source>
        <dbReference type="Proteomes" id="UP000294576"/>
    </source>
</evidence>
<reference evidence="2 3" key="1">
    <citation type="submission" date="2019-03" db="EMBL/GenBank/DDBJ databases">
        <title>Genomic Encyclopedia of Type Strains, Phase IV (KMG-V): Genome sequencing to study the core and pangenomes of soil and plant-associated prokaryotes.</title>
        <authorList>
            <person name="Whitman W."/>
        </authorList>
    </citation>
    <scope>NUCLEOTIDE SEQUENCE [LARGE SCALE GENOMIC DNA]</scope>
    <source>
        <strain evidence="2 3">Hc14</strain>
    </source>
</reference>
<feature type="transmembrane region" description="Helical" evidence="1">
    <location>
        <begin position="6"/>
        <end position="29"/>
    </location>
</feature>
<keyword evidence="1" id="KW-1133">Transmembrane helix</keyword>
<gene>
    <name evidence="2" type="ORF">EV132_1368</name>
</gene>
<dbReference type="AlphaFoldDB" id="A0A4R3PQX1"/>
<comment type="caution">
    <text evidence="2">The sequence shown here is derived from an EMBL/GenBank/DDBJ whole genome shotgun (WGS) entry which is preliminary data.</text>
</comment>
<dbReference type="EMBL" id="SMBH01000036">
    <property type="protein sequence ID" value="TCU05347.1"/>
    <property type="molecule type" value="Genomic_DNA"/>
</dbReference>
<evidence type="ECO:0000256" key="1">
    <source>
        <dbReference type="SAM" id="Phobius"/>
    </source>
</evidence>
<evidence type="ECO:0000313" key="2">
    <source>
        <dbReference type="EMBL" id="TCU05347.1"/>
    </source>
</evidence>
<dbReference type="Proteomes" id="UP000294576">
    <property type="component" value="Unassembled WGS sequence"/>
</dbReference>
<accession>A0A4R3PQX1</accession>
<keyword evidence="1" id="KW-0812">Transmembrane</keyword>
<keyword evidence="1" id="KW-0472">Membrane</keyword>